<dbReference type="EMBL" id="MFAC01000012">
    <property type="protein sequence ID" value="OGD67194.1"/>
    <property type="molecule type" value="Genomic_DNA"/>
</dbReference>
<comment type="similarity">
    <text evidence="1 7">Belongs to the bacterial ribosomal protein bL9 family.</text>
</comment>
<dbReference type="GO" id="GO:0019843">
    <property type="term" value="F:rRNA binding"/>
    <property type="evidence" value="ECO:0007669"/>
    <property type="project" value="UniProtKB-UniRule"/>
</dbReference>
<organism evidence="10 11">
    <name type="scientific">Candidatus Campbellbacteria bacterium RIFCSPLOWO2_02_35_12</name>
    <dbReference type="NCBI Taxonomy" id="1797580"/>
    <lineage>
        <taxon>Bacteria</taxon>
        <taxon>Candidatus Campbelliibacteriota</taxon>
    </lineage>
</organism>
<dbReference type="PANTHER" id="PTHR21368">
    <property type="entry name" value="50S RIBOSOMAL PROTEIN L9"/>
    <property type="match status" value="1"/>
</dbReference>
<dbReference type="SUPFAM" id="SSF55653">
    <property type="entry name" value="Ribosomal protein L9 C-domain"/>
    <property type="match status" value="1"/>
</dbReference>
<keyword evidence="4 7" id="KW-0689">Ribosomal protein</keyword>
<evidence type="ECO:0000259" key="8">
    <source>
        <dbReference type="Pfam" id="PF01281"/>
    </source>
</evidence>
<dbReference type="HAMAP" id="MF_00503">
    <property type="entry name" value="Ribosomal_bL9"/>
    <property type="match status" value="1"/>
</dbReference>
<dbReference type="InterPro" id="IPR036791">
    <property type="entry name" value="Ribosomal_bL9_C_sf"/>
</dbReference>
<dbReference type="GO" id="GO:0005840">
    <property type="term" value="C:ribosome"/>
    <property type="evidence" value="ECO:0007669"/>
    <property type="project" value="UniProtKB-KW"/>
</dbReference>
<comment type="function">
    <text evidence="7">Binds to the 23S rRNA.</text>
</comment>
<name>A0A1F5EJ06_9BACT</name>
<sequence length="152" mass="17535">MKIILLKDIPKIGNKFDIKNVSDGYALNFLIPNKLAEFAAFKKIKEIETMKLRYKDEDKLQEDLFIKNMKALNGIKIYMEEKANEKGHLFGGIHKEEIAVELKKQGHIDIKPKYIQLEHLIKEIGEFDISVKAGATFAVFKLIINNKTTEEK</sequence>
<dbReference type="GO" id="GO:0003735">
    <property type="term" value="F:structural constituent of ribosome"/>
    <property type="evidence" value="ECO:0007669"/>
    <property type="project" value="InterPro"/>
</dbReference>
<feature type="domain" description="Ribosomal protein L9" evidence="8">
    <location>
        <begin position="1"/>
        <end position="46"/>
    </location>
</feature>
<dbReference type="GO" id="GO:1990904">
    <property type="term" value="C:ribonucleoprotein complex"/>
    <property type="evidence" value="ECO:0007669"/>
    <property type="project" value="UniProtKB-KW"/>
</dbReference>
<protein>
    <recommendedName>
        <fullName evidence="6 7">Large ribosomal subunit protein bL9</fullName>
    </recommendedName>
</protein>
<evidence type="ECO:0000313" key="10">
    <source>
        <dbReference type="EMBL" id="OGD67194.1"/>
    </source>
</evidence>
<dbReference type="InterPro" id="IPR020069">
    <property type="entry name" value="Ribosomal_bL9_C"/>
</dbReference>
<accession>A0A1F5EJ06</accession>
<dbReference type="SUPFAM" id="SSF55658">
    <property type="entry name" value="L9 N-domain-like"/>
    <property type="match status" value="1"/>
</dbReference>
<dbReference type="Gene3D" id="3.40.5.10">
    <property type="entry name" value="Ribosomal protein L9, N-terminal domain"/>
    <property type="match status" value="1"/>
</dbReference>
<evidence type="ECO:0000256" key="6">
    <source>
        <dbReference type="ARBA" id="ARBA00035292"/>
    </source>
</evidence>
<keyword evidence="3 7" id="KW-0694">RNA-binding</keyword>
<evidence type="ECO:0000259" key="9">
    <source>
        <dbReference type="Pfam" id="PF03948"/>
    </source>
</evidence>
<feature type="domain" description="Large ribosomal subunit protein bL9 C-terminal" evidence="9">
    <location>
        <begin position="70"/>
        <end position="133"/>
    </location>
</feature>
<evidence type="ECO:0000256" key="1">
    <source>
        <dbReference type="ARBA" id="ARBA00010605"/>
    </source>
</evidence>
<dbReference type="AlphaFoldDB" id="A0A1F5EJ06"/>
<dbReference type="InterPro" id="IPR009027">
    <property type="entry name" value="Ribosomal_bL9/RNase_H1_N"/>
</dbReference>
<evidence type="ECO:0000256" key="3">
    <source>
        <dbReference type="ARBA" id="ARBA00022884"/>
    </source>
</evidence>
<dbReference type="Proteomes" id="UP000186029">
    <property type="component" value="Unassembled WGS sequence"/>
</dbReference>
<dbReference type="GO" id="GO:0006412">
    <property type="term" value="P:translation"/>
    <property type="evidence" value="ECO:0007669"/>
    <property type="project" value="UniProtKB-UniRule"/>
</dbReference>
<dbReference type="Gene3D" id="3.10.430.100">
    <property type="entry name" value="Ribosomal protein L9, C-terminal domain"/>
    <property type="match status" value="1"/>
</dbReference>
<proteinExistence type="inferred from homology"/>
<dbReference type="InterPro" id="IPR020594">
    <property type="entry name" value="Ribosomal_bL9_bac/chp"/>
</dbReference>
<evidence type="ECO:0000256" key="5">
    <source>
        <dbReference type="ARBA" id="ARBA00023274"/>
    </source>
</evidence>
<dbReference type="STRING" id="1797580.A2Z61_00435"/>
<dbReference type="InterPro" id="IPR000244">
    <property type="entry name" value="Ribosomal_bL9"/>
</dbReference>
<dbReference type="NCBIfam" id="TIGR00158">
    <property type="entry name" value="L9"/>
    <property type="match status" value="1"/>
</dbReference>
<dbReference type="InterPro" id="IPR020070">
    <property type="entry name" value="Ribosomal_bL9_N"/>
</dbReference>
<evidence type="ECO:0000256" key="7">
    <source>
        <dbReference type="HAMAP-Rule" id="MF_00503"/>
    </source>
</evidence>
<gene>
    <name evidence="7" type="primary">rplI</name>
    <name evidence="10" type="ORF">A2Z61_00435</name>
</gene>
<keyword evidence="5 7" id="KW-0687">Ribonucleoprotein</keyword>
<dbReference type="InterPro" id="IPR036935">
    <property type="entry name" value="Ribosomal_bL9_N_sf"/>
</dbReference>
<keyword evidence="2 7" id="KW-0699">rRNA-binding</keyword>
<evidence type="ECO:0000313" key="11">
    <source>
        <dbReference type="Proteomes" id="UP000186029"/>
    </source>
</evidence>
<dbReference type="Pfam" id="PF01281">
    <property type="entry name" value="Ribosomal_L9_N"/>
    <property type="match status" value="1"/>
</dbReference>
<dbReference type="Pfam" id="PF03948">
    <property type="entry name" value="Ribosomal_L9_C"/>
    <property type="match status" value="1"/>
</dbReference>
<evidence type="ECO:0000256" key="4">
    <source>
        <dbReference type="ARBA" id="ARBA00022980"/>
    </source>
</evidence>
<comment type="caution">
    <text evidence="10">The sequence shown here is derived from an EMBL/GenBank/DDBJ whole genome shotgun (WGS) entry which is preliminary data.</text>
</comment>
<evidence type="ECO:0000256" key="2">
    <source>
        <dbReference type="ARBA" id="ARBA00022730"/>
    </source>
</evidence>
<reference evidence="10 11" key="1">
    <citation type="journal article" date="2016" name="Nat. Commun.">
        <title>Thousands of microbial genomes shed light on interconnected biogeochemical processes in an aquifer system.</title>
        <authorList>
            <person name="Anantharaman K."/>
            <person name="Brown C.T."/>
            <person name="Hug L.A."/>
            <person name="Sharon I."/>
            <person name="Castelle C.J."/>
            <person name="Probst A.J."/>
            <person name="Thomas B.C."/>
            <person name="Singh A."/>
            <person name="Wilkins M.J."/>
            <person name="Karaoz U."/>
            <person name="Brodie E.L."/>
            <person name="Williams K.H."/>
            <person name="Hubbard S.S."/>
            <person name="Banfield J.F."/>
        </authorList>
    </citation>
    <scope>NUCLEOTIDE SEQUENCE [LARGE SCALE GENOMIC DNA]</scope>
</reference>